<dbReference type="Proteomes" id="UP001385951">
    <property type="component" value="Unassembled WGS sequence"/>
</dbReference>
<keyword evidence="2" id="KW-1185">Reference proteome</keyword>
<sequence>MKVLAPFAQNGPRHDNDFVEIDELRVAPTHDELLSRIPIYLPANLHAAPHLYAPESMERLLVPDIHLLASLPLTDLRGLAISV</sequence>
<organism evidence="1 2">
    <name type="scientific">Cerrena zonata</name>
    <dbReference type="NCBI Taxonomy" id="2478898"/>
    <lineage>
        <taxon>Eukaryota</taxon>
        <taxon>Fungi</taxon>
        <taxon>Dikarya</taxon>
        <taxon>Basidiomycota</taxon>
        <taxon>Agaricomycotina</taxon>
        <taxon>Agaricomycetes</taxon>
        <taxon>Polyporales</taxon>
        <taxon>Cerrenaceae</taxon>
        <taxon>Cerrena</taxon>
    </lineage>
</organism>
<evidence type="ECO:0000313" key="2">
    <source>
        <dbReference type="Proteomes" id="UP001385951"/>
    </source>
</evidence>
<reference evidence="1 2" key="1">
    <citation type="submission" date="2022-09" db="EMBL/GenBank/DDBJ databases">
        <authorList>
            <person name="Palmer J.M."/>
        </authorList>
    </citation>
    <scope>NUCLEOTIDE SEQUENCE [LARGE SCALE GENOMIC DNA]</scope>
    <source>
        <strain evidence="1 2">DSM 7382</strain>
    </source>
</reference>
<accession>A0AAW0G1J0</accession>
<comment type="caution">
    <text evidence="1">The sequence shown here is derived from an EMBL/GenBank/DDBJ whole genome shotgun (WGS) entry which is preliminary data.</text>
</comment>
<protein>
    <submittedName>
        <fullName evidence="1">Uncharacterized protein</fullName>
    </submittedName>
</protein>
<dbReference type="AlphaFoldDB" id="A0AAW0G1J0"/>
<dbReference type="EMBL" id="JASBNA010000026">
    <property type="protein sequence ID" value="KAK7684249.1"/>
    <property type="molecule type" value="Genomic_DNA"/>
</dbReference>
<evidence type="ECO:0000313" key="1">
    <source>
        <dbReference type="EMBL" id="KAK7684249.1"/>
    </source>
</evidence>
<gene>
    <name evidence="1" type="ORF">QCA50_012573</name>
</gene>
<name>A0AAW0G1J0_9APHY</name>
<proteinExistence type="predicted"/>